<gene>
    <name evidence="1" type="ORF">DJ018_10700</name>
</gene>
<comment type="caution">
    <text evidence="1">The sequence shown here is derived from an EMBL/GenBank/DDBJ whole genome shotgun (WGS) entry which is preliminary data.</text>
</comment>
<organism evidence="1 2">
    <name type="scientific">Phenylobacterium deserti</name>
    <dbReference type="NCBI Taxonomy" id="1914756"/>
    <lineage>
        <taxon>Bacteria</taxon>
        <taxon>Pseudomonadati</taxon>
        <taxon>Pseudomonadota</taxon>
        <taxon>Alphaproteobacteria</taxon>
        <taxon>Caulobacterales</taxon>
        <taxon>Caulobacteraceae</taxon>
        <taxon>Phenylobacterium</taxon>
    </lineage>
</organism>
<reference evidence="2" key="1">
    <citation type="submission" date="2018-05" db="EMBL/GenBank/DDBJ databases">
        <authorList>
            <person name="Li X."/>
        </authorList>
    </citation>
    <scope>NUCLEOTIDE SEQUENCE [LARGE SCALE GENOMIC DNA]</scope>
    <source>
        <strain evidence="2">YIM 73061</strain>
    </source>
</reference>
<sequence length="93" mass="9913">MAALTLLSAGRWASAPSSLVFWTKFTLPAAVAGFRFLLAAELIPPAPQMIPAVQVGSTADLLCAKRGPWLAAYKQTFSRPALHAPAHLRQWGG</sequence>
<evidence type="ECO:0000313" key="1">
    <source>
        <dbReference type="EMBL" id="RAK52660.1"/>
    </source>
</evidence>
<dbReference type="EMBL" id="QFYR01000002">
    <property type="protein sequence ID" value="RAK52660.1"/>
    <property type="molecule type" value="Genomic_DNA"/>
</dbReference>
<evidence type="ECO:0000313" key="2">
    <source>
        <dbReference type="Proteomes" id="UP000249725"/>
    </source>
</evidence>
<accession>A0A328ADE2</accession>
<protein>
    <submittedName>
        <fullName evidence="1">Uncharacterized protein</fullName>
    </submittedName>
</protein>
<name>A0A328ADE2_9CAUL</name>
<keyword evidence="2" id="KW-1185">Reference proteome</keyword>
<dbReference type="Proteomes" id="UP000249725">
    <property type="component" value="Unassembled WGS sequence"/>
</dbReference>
<dbReference type="AlphaFoldDB" id="A0A328ADE2"/>
<proteinExistence type="predicted"/>